<dbReference type="GO" id="GO:0017040">
    <property type="term" value="F:N-acylsphingosine amidohydrolase activity"/>
    <property type="evidence" value="ECO:0007669"/>
    <property type="project" value="InterPro"/>
</dbReference>
<dbReference type="Pfam" id="PF04734">
    <property type="entry name" value="Ceramidase_alk"/>
    <property type="match status" value="1"/>
</dbReference>
<dbReference type="EMBL" id="BKCJ010353750">
    <property type="protein sequence ID" value="GFA00033.1"/>
    <property type="molecule type" value="Genomic_DNA"/>
</dbReference>
<dbReference type="GO" id="GO:0005576">
    <property type="term" value="C:extracellular region"/>
    <property type="evidence" value="ECO:0007669"/>
    <property type="project" value="TreeGrafter"/>
</dbReference>
<dbReference type="InterPro" id="IPR006823">
    <property type="entry name" value="Ceramidase_alk"/>
</dbReference>
<sequence>MVILSGCGPRFSNVNKSIRTCPAAMGFAFAAGTTDRPGAFDFTQGDDQLVGVLLKKPDEKQIKGQDPKPILIYSGEMHEPYDWALYVRVNKKRMLLIGFTDVDILYVEHVAYSNGLSSVDFSFSLLPDENDKTDQ</sequence>
<organism evidence="2">
    <name type="scientific">Tanacetum cinerariifolium</name>
    <name type="common">Dalmatian daisy</name>
    <name type="synonym">Chrysanthemum cinerariifolium</name>
    <dbReference type="NCBI Taxonomy" id="118510"/>
    <lineage>
        <taxon>Eukaryota</taxon>
        <taxon>Viridiplantae</taxon>
        <taxon>Streptophyta</taxon>
        <taxon>Embryophyta</taxon>
        <taxon>Tracheophyta</taxon>
        <taxon>Spermatophyta</taxon>
        <taxon>Magnoliopsida</taxon>
        <taxon>eudicotyledons</taxon>
        <taxon>Gunneridae</taxon>
        <taxon>Pentapetalae</taxon>
        <taxon>asterids</taxon>
        <taxon>campanulids</taxon>
        <taxon>Asterales</taxon>
        <taxon>Asteraceae</taxon>
        <taxon>Asteroideae</taxon>
        <taxon>Anthemideae</taxon>
        <taxon>Anthemidinae</taxon>
        <taxon>Tanacetum</taxon>
    </lineage>
</organism>
<dbReference type="GO" id="GO:0046514">
    <property type="term" value="P:ceramide catabolic process"/>
    <property type="evidence" value="ECO:0007669"/>
    <property type="project" value="InterPro"/>
</dbReference>
<proteinExistence type="predicted"/>
<gene>
    <name evidence="2" type="ORF">Tci_572005</name>
</gene>
<dbReference type="GO" id="GO:0042759">
    <property type="term" value="P:long-chain fatty acid biosynthetic process"/>
    <property type="evidence" value="ECO:0007669"/>
    <property type="project" value="TreeGrafter"/>
</dbReference>
<reference evidence="2" key="1">
    <citation type="journal article" date="2019" name="Sci. Rep.">
        <title>Draft genome of Tanacetum cinerariifolium, the natural source of mosquito coil.</title>
        <authorList>
            <person name="Yamashiro T."/>
            <person name="Shiraishi A."/>
            <person name="Satake H."/>
            <person name="Nakayama K."/>
        </authorList>
    </citation>
    <scope>NUCLEOTIDE SEQUENCE</scope>
</reference>
<dbReference type="InterPro" id="IPR031329">
    <property type="entry name" value="NEUT/ALK_ceramidase_N"/>
</dbReference>
<evidence type="ECO:0000313" key="2">
    <source>
        <dbReference type="EMBL" id="GFA00033.1"/>
    </source>
</evidence>
<accession>A0A699IZU6</accession>
<name>A0A699IZU6_TANCI</name>
<dbReference type="GO" id="GO:0046512">
    <property type="term" value="P:sphingosine biosynthetic process"/>
    <property type="evidence" value="ECO:0007669"/>
    <property type="project" value="TreeGrafter"/>
</dbReference>
<protein>
    <submittedName>
        <fullName evidence="2">Neutral ceramidase</fullName>
    </submittedName>
</protein>
<comment type="caution">
    <text evidence="2">The sequence shown here is derived from an EMBL/GenBank/DDBJ whole genome shotgun (WGS) entry which is preliminary data.</text>
</comment>
<dbReference type="AlphaFoldDB" id="A0A699IZU6"/>
<dbReference type="PANTHER" id="PTHR12670:SF17">
    <property type="entry name" value="NEUTRAL CERAMIDASE 2"/>
    <property type="match status" value="1"/>
</dbReference>
<dbReference type="PANTHER" id="PTHR12670">
    <property type="entry name" value="CERAMIDASE"/>
    <property type="match status" value="1"/>
</dbReference>
<feature type="domain" description="Neutral/alkaline non-lysosomal ceramidase N-terminal" evidence="1">
    <location>
        <begin position="15"/>
        <end position="85"/>
    </location>
</feature>
<evidence type="ECO:0000259" key="1">
    <source>
        <dbReference type="Pfam" id="PF04734"/>
    </source>
</evidence>
<dbReference type="GO" id="GO:0016020">
    <property type="term" value="C:membrane"/>
    <property type="evidence" value="ECO:0007669"/>
    <property type="project" value="GOC"/>
</dbReference>